<dbReference type="InterPro" id="IPR014729">
    <property type="entry name" value="Rossmann-like_a/b/a_fold"/>
</dbReference>
<comment type="subunit">
    <text evidence="9">Homohexamer.</text>
</comment>
<dbReference type="PANTHER" id="PTHR21342">
    <property type="entry name" value="PHOSPHOPANTETHEINE ADENYLYLTRANSFERASE"/>
    <property type="match status" value="1"/>
</dbReference>
<keyword evidence="3 9" id="KW-0548">Nucleotidyltransferase</keyword>
<feature type="binding site" evidence="9">
    <location>
        <position position="74"/>
    </location>
    <ligand>
        <name>substrate</name>
    </ligand>
</feature>
<reference evidence="11 12" key="1">
    <citation type="journal article" date="2013" name="Antonie Van Leeuwenhoek">
        <title>Echinimonas agarilytica gen. nov., sp. nov., a new gammaproteobacterium isolated from the sea urchin Strongylocentrotus intermedius.</title>
        <authorList>
            <person name="Nedashkovskaya O.I."/>
            <person name="Stenkova A.M."/>
            <person name="Zhukova N.V."/>
            <person name="Van Trappen S."/>
            <person name="Lee J.S."/>
            <person name="Kim S.B."/>
        </authorList>
    </citation>
    <scope>NUCLEOTIDE SEQUENCE [LARGE SCALE GENOMIC DNA]</scope>
    <source>
        <strain evidence="11 12">KMM 6351</strain>
    </source>
</reference>
<dbReference type="Proteomes" id="UP001165393">
    <property type="component" value="Unassembled WGS sequence"/>
</dbReference>
<dbReference type="HAMAP" id="MF_00151">
    <property type="entry name" value="PPAT_bact"/>
    <property type="match status" value="1"/>
</dbReference>
<name>A0AA42B8W3_9GAMM</name>
<dbReference type="GO" id="GO:0005524">
    <property type="term" value="F:ATP binding"/>
    <property type="evidence" value="ECO:0007669"/>
    <property type="project" value="UniProtKB-KW"/>
</dbReference>
<feature type="binding site" evidence="9">
    <location>
        <position position="88"/>
    </location>
    <ligand>
        <name>substrate</name>
    </ligand>
</feature>
<feature type="binding site" evidence="9">
    <location>
        <position position="99"/>
    </location>
    <ligand>
        <name>ATP</name>
        <dbReference type="ChEBI" id="CHEBI:30616"/>
    </ligand>
</feature>
<feature type="binding site" evidence="9">
    <location>
        <begin position="124"/>
        <end position="130"/>
    </location>
    <ligand>
        <name>ATP</name>
        <dbReference type="ChEBI" id="CHEBI:30616"/>
    </ligand>
</feature>
<gene>
    <name evidence="9 11" type="primary">coaD</name>
    <name evidence="11" type="ORF">NAF29_14855</name>
</gene>
<evidence type="ECO:0000256" key="4">
    <source>
        <dbReference type="ARBA" id="ARBA00022741"/>
    </source>
</evidence>
<comment type="catalytic activity">
    <reaction evidence="8 9">
        <text>(R)-4'-phosphopantetheine + ATP + H(+) = 3'-dephospho-CoA + diphosphate</text>
        <dbReference type="Rhea" id="RHEA:19801"/>
        <dbReference type="ChEBI" id="CHEBI:15378"/>
        <dbReference type="ChEBI" id="CHEBI:30616"/>
        <dbReference type="ChEBI" id="CHEBI:33019"/>
        <dbReference type="ChEBI" id="CHEBI:57328"/>
        <dbReference type="ChEBI" id="CHEBI:61723"/>
        <dbReference type="EC" id="2.7.7.3"/>
    </reaction>
</comment>
<dbReference type="EMBL" id="JAMQGP010000008">
    <property type="protein sequence ID" value="MCM2680933.1"/>
    <property type="molecule type" value="Genomic_DNA"/>
</dbReference>
<dbReference type="GO" id="GO:0005737">
    <property type="term" value="C:cytoplasm"/>
    <property type="evidence" value="ECO:0007669"/>
    <property type="project" value="UniProtKB-SubCell"/>
</dbReference>
<dbReference type="NCBIfam" id="TIGR01510">
    <property type="entry name" value="coaD_prev_kdtB"/>
    <property type="match status" value="1"/>
</dbReference>
<keyword evidence="7 9" id="KW-0173">Coenzyme A biosynthesis</keyword>
<dbReference type="SUPFAM" id="SSF52374">
    <property type="entry name" value="Nucleotidylyl transferase"/>
    <property type="match status" value="1"/>
</dbReference>
<dbReference type="PANTHER" id="PTHR21342:SF1">
    <property type="entry name" value="PHOSPHOPANTETHEINE ADENYLYLTRANSFERASE"/>
    <property type="match status" value="1"/>
</dbReference>
<comment type="pathway">
    <text evidence="9">Cofactor biosynthesis; coenzyme A biosynthesis; CoA from (R)-pantothenate: step 4/5.</text>
</comment>
<evidence type="ECO:0000256" key="7">
    <source>
        <dbReference type="ARBA" id="ARBA00022993"/>
    </source>
</evidence>
<keyword evidence="5 9" id="KW-0067">ATP-binding</keyword>
<feature type="binding site" evidence="9">
    <location>
        <begin position="89"/>
        <end position="91"/>
    </location>
    <ligand>
        <name>ATP</name>
        <dbReference type="ChEBI" id="CHEBI:30616"/>
    </ligand>
</feature>
<keyword evidence="6 9" id="KW-0460">Magnesium</keyword>
<evidence type="ECO:0000256" key="2">
    <source>
        <dbReference type="ARBA" id="ARBA00022679"/>
    </source>
</evidence>
<feature type="site" description="Transition state stabilizer" evidence="9">
    <location>
        <position position="18"/>
    </location>
</feature>
<accession>A0AA42B8W3</accession>
<dbReference type="EC" id="2.7.7.3" evidence="9"/>
<comment type="cofactor">
    <cofactor evidence="9">
        <name>Mg(2+)</name>
        <dbReference type="ChEBI" id="CHEBI:18420"/>
    </cofactor>
</comment>
<proteinExistence type="inferred from homology"/>
<dbReference type="Pfam" id="PF01467">
    <property type="entry name" value="CTP_transf_like"/>
    <property type="match status" value="1"/>
</dbReference>
<evidence type="ECO:0000259" key="10">
    <source>
        <dbReference type="Pfam" id="PF01467"/>
    </source>
</evidence>
<evidence type="ECO:0000256" key="8">
    <source>
        <dbReference type="ARBA" id="ARBA00029346"/>
    </source>
</evidence>
<dbReference type="NCBIfam" id="TIGR00125">
    <property type="entry name" value="cyt_tran_rel"/>
    <property type="match status" value="1"/>
</dbReference>
<dbReference type="GO" id="GO:0004595">
    <property type="term" value="F:pantetheine-phosphate adenylyltransferase activity"/>
    <property type="evidence" value="ECO:0007669"/>
    <property type="project" value="UniProtKB-UniRule"/>
</dbReference>
<comment type="function">
    <text evidence="9">Reversibly transfers an adenylyl group from ATP to 4'-phosphopantetheine, yielding dephospho-CoA (dPCoA) and pyrophosphate.</text>
</comment>
<dbReference type="InterPro" id="IPR001980">
    <property type="entry name" value="PPAT"/>
</dbReference>
<feature type="domain" description="Cytidyltransferase-like" evidence="10">
    <location>
        <begin position="6"/>
        <end position="134"/>
    </location>
</feature>
<dbReference type="CDD" id="cd02163">
    <property type="entry name" value="PPAT"/>
    <property type="match status" value="1"/>
</dbReference>
<evidence type="ECO:0000256" key="9">
    <source>
        <dbReference type="HAMAP-Rule" id="MF_00151"/>
    </source>
</evidence>
<comment type="caution">
    <text evidence="11">The sequence shown here is derived from an EMBL/GenBank/DDBJ whole genome shotgun (WGS) entry which is preliminary data.</text>
</comment>
<protein>
    <recommendedName>
        <fullName evidence="9">Phosphopantetheine adenylyltransferase</fullName>
        <ecNumber evidence="9">2.7.7.3</ecNumber>
    </recommendedName>
    <alternativeName>
        <fullName evidence="9">Dephospho-CoA pyrophosphorylase</fullName>
    </alternativeName>
    <alternativeName>
        <fullName evidence="9">Pantetheine-phosphate adenylyltransferase</fullName>
        <shortName evidence="9">PPAT</shortName>
    </alternativeName>
</protein>
<evidence type="ECO:0000256" key="5">
    <source>
        <dbReference type="ARBA" id="ARBA00022840"/>
    </source>
</evidence>
<evidence type="ECO:0000256" key="3">
    <source>
        <dbReference type="ARBA" id="ARBA00022695"/>
    </source>
</evidence>
<evidence type="ECO:0000313" key="12">
    <source>
        <dbReference type="Proteomes" id="UP001165393"/>
    </source>
</evidence>
<feature type="binding site" evidence="9">
    <location>
        <position position="42"/>
    </location>
    <ligand>
        <name>substrate</name>
    </ligand>
</feature>
<keyword evidence="4 9" id="KW-0547">Nucleotide-binding</keyword>
<comment type="subcellular location">
    <subcellularLocation>
        <location evidence="9">Cytoplasm</location>
    </subcellularLocation>
</comment>
<dbReference type="AlphaFoldDB" id="A0AA42B8W3"/>
<dbReference type="RefSeq" id="WP_251262413.1">
    <property type="nucleotide sequence ID" value="NZ_JAMQGP010000008.1"/>
</dbReference>
<dbReference type="GO" id="GO:0015937">
    <property type="term" value="P:coenzyme A biosynthetic process"/>
    <property type="evidence" value="ECO:0007669"/>
    <property type="project" value="UniProtKB-UniRule"/>
</dbReference>
<dbReference type="Gene3D" id="3.40.50.620">
    <property type="entry name" value="HUPs"/>
    <property type="match status" value="1"/>
</dbReference>
<sequence length="161" mass="17666">MSTRVIYPGTFDPITNGHTDLVSRASMLFDHVIVGIAGSPSKKPWFTVEQRVAMAKEALAGLSNVEVVGFQGLLVDFAKQYDATVLIRGLRAVSDFEYEFQLANMNRRLMADLETVFLTPAEENSFISSTLVREVALHKGDVSQFVCPAVAKALRLKADAT</sequence>
<organism evidence="11 12">
    <name type="scientific">Echinimonas agarilytica</name>
    <dbReference type="NCBI Taxonomy" id="1215918"/>
    <lineage>
        <taxon>Bacteria</taxon>
        <taxon>Pseudomonadati</taxon>
        <taxon>Pseudomonadota</taxon>
        <taxon>Gammaproteobacteria</taxon>
        <taxon>Alteromonadales</taxon>
        <taxon>Echinimonadaceae</taxon>
        <taxon>Echinimonas</taxon>
    </lineage>
</organism>
<dbReference type="PRINTS" id="PR01020">
    <property type="entry name" value="LPSBIOSNTHSS"/>
</dbReference>
<feature type="binding site" evidence="9">
    <location>
        <position position="18"/>
    </location>
    <ligand>
        <name>ATP</name>
        <dbReference type="ChEBI" id="CHEBI:30616"/>
    </ligand>
</feature>
<evidence type="ECO:0000256" key="6">
    <source>
        <dbReference type="ARBA" id="ARBA00022842"/>
    </source>
</evidence>
<feature type="binding site" evidence="9">
    <location>
        <position position="10"/>
    </location>
    <ligand>
        <name>substrate</name>
    </ligand>
</feature>
<keyword evidence="1 9" id="KW-0963">Cytoplasm</keyword>
<feature type="binding site" evidence="9">
    <location>
        <begin position="10"/>
        <end position="11"/>
    </location>
    <ligand>
        <name>ATP</name>
        <dbReference type="ChEBI" id="CHEBI:30616"/>
    </ligand>
</feature>
<evidence type="ECO:0000313" key="11">
    <source>
        <dbReference type="EMBL" id="MCM2680933.1"/>
    </source>
</evidence>
<keyword evidence="2 9" id="KW-0808">Transferase</keyword>
<evidence type="ECO:0000256" key="1">
    <source>
        <dbReference type="ARBA" id="ARBA00022490"/>
    </source>
</evidence>
<dbReference type="InterPro" id="IPR004821">
    <property type="entry name" value="Cyt_trans-like"/>
</dbReference>
<comment type="similarity">
    <text evidence="9">Belongs to the bacterial CoaD family.</text>
</comment>
<keyword evidence="12" id="KW-1185">Reference proteome</keyword>